<accession>A0ACC2Z351</accession>
<proteinExistence type="predicted"/>
<sequence length="255" mass="27469">MHLILVGATGLVGSAVLSHMLSLPAGQIDQISILARRPVPMAEGHPHVKVIEHHDFSDFPLEVLHQLKGADGCIWALGTSQGLVSKEEYMKITVDYTIAAAKAFSTLSDPFKFVFVSADGATENPGTLTPFFLHAKGQAESALIALRSTHPSLRPYCLRPGFVDKSSQPELSKWQVQRTMPLLKKLIPVLGPIYRTVYPSGTTPTPQLGKVLTDLAMGDGDDLEGSGIVGGGESSPTLGSEGWQKFEVHSNRYVL</sequence>
<protein>
    <submittedName>
        <fullName evidence="1">Uncharacterized protein</fullName>
    </submittedName>
</protein>
<name>A0ACC2Z351_9PEZI</name>
<evidence type="ECO:0000313" key="2">
    <source>
        <dbReference type="Proteomes" id="UP001172680"/>
    </source>
</evidence>
<organism evidence="1 2">
    <name type="scientific">Coniosporium tulheliwenetii</name>
    <dbReference type="NCBI Taxonomy" id="3383036"/>
    <lineage>
        <taxon>Eukaryota</taxon>
        <taxon>Fungi</taxon>
        <taxon>Dikarya</taxon>
        <taxon>Ascomycota</taxon>
        <taxon>Pezizomycotina</taxon>
        <taxon>Dothideomycetes</taxon>
        <taxon>Dothideomycetes incertae sedis</taxon>
        <taxon>Coniosporium</taxon>
    </lineage>
</organism>
<evidence type="ECO:0000313" key="1">
    <source>
        <dbReference type="EMBL" id="KAJ9642076.1"/>
    </source>
</evidence>
<keyword evidence="2" id="KW-1185">Reference proteome</keyword>
<reference evidence="1" key="1">
    <citation type="submission" date="2022-10" db="EMBL/GenBank/DDBJ databases">
        <title>Culturing micro-colonial fungi from biological soil crusts in the Mojave desert and describing Neophaeococcomyces mojavensis, and introducing the new genera and species Taxawa tesnikishii.</title>
        <authorList>
            <person name="Kurbessoian T."/>
            <person name="Stajich J.E."/>
        </authorList>
    </citation>
    <scope>NUCLEOTIDE SEQUENCE</scope>
    <source>
        <strain evidence="1">JES_115</strain>
    </source>
</reference>
<dbReference type="EMBL" id="JAPDRP010000014">
    <property type="protein sequence ID" value="KAJ9642076.1"/>
    <property type="molecule type" value="Genomic_DNA"/>
</dbReference>
<comment type="caution">
    <text evidence="1">The sequence shown here is derived from an EMBL/GenBank/DDBJ whole genome shotgun (WGS) entry which is preliminary data.</text>
</comment>
<dbReference type="Proteomes" id="UP001172680">
    <property type="component" value="Unassembled WGS sequence"/>
</dbReference>
<gene>
    <name evidence="1" type="ORF">H2199_005291</name>
</gene>